<dbReference type="PANTHER" id="PTHR42686:SF1">
    <property type="entry name" value="GH17980P-RELATED"/>
    <property type="match status" value="1"/>
</dbReference>
<dbReference type="GO" id="GO:0005829">
    <property type="term" value="C:cytosol"/>
    <property type="evidence" value="ECO:0007669"/>
    <property type="project" value="TreeGrafter"/>
</dbReference>
<dbReference type="InterPro" id="IPR023210">
    <property type="entry name" value="NADP_OxRdtase_dom"/>
</dbReference>
<reference evidence="2" key="1">
    <citation type="submission" date="2014-06" db="EMBL/GenBank/DDBJ databases">
        <title>Key roles for freshwater Actinobacteria revealed by deep metagenomic sequencing.</title>
        <authorList>
            <person name="Ghai R."/>
            <person name="Mizuno C.M."/>
            <person name="Picazo A."/>
            <person name="Camacho A."/>
            <person name="Rodriguez-Valera F."/>
        </authorList>
    </citation>
    <scope>NUCLEOTIDE SEQUENCE</scope>
</reference>
<dbReference type="SUPFAM" id="SSF51430">
    <property type="entry name" value="NAD(P)-linked oxidoreductase"/>
    <property type="match status" value="1"/>
</dbReference>
<dbReference type="PANTHER" id="PTHR42686">
    <property type="entry name" value="GH17980P-RELATED"/>
    <property type="match status" value="1"/>
</dbReference>
<dbReference type="Gene3D" id="3.20.20.100">
    <property type="entry name" value="NADP-dependent oxidoreductase domain"/>
    <property type="match status" value="1"/>
</dbReference>
<accession>A0A094QDT8</accession>
<dbReference type="EMBL" id="JNSL01000004">
    <property type="protein sequence ID" value="KGA21587.1"/>
    <property type="molecule type" value="Genomic_DNA"/>
</dbReference>
<comment type="caution">
    <text evidence="2">The sequence shown here is derived from an EMBL/GenBank/DDBJ whole genome shotgun (WGS) entry which is preliminary data.</text>
</comment>
<evidence type="ECO:0000259" key="1">
    <source>
        <dbReference type="Pfam" id="PF00248"/>
    </source>
</evidence>
<organism evidence="2">
    <name type="scientific">freshwater metagenome</name>
    <dbReference type="NCBI Taxonomy" id="449393"/>
    <lineage>
        <taxon>unclassified sequences</taxon>
        <taxon>metagenomes</taxon>
        <taxon>ecological metagenomes</taxon>
    </lineage>
</organism>
<feature type="domain" description="NADP-dependent oxidoreductase" evidence="1">
    <location>
        <begin position="19"/>
        <end position="316"/>
    </location>
</feature>
<sequence length="325" mass="35719">MARHNQKIGMKRVDLELTRLSLGTAPLAGLFKSVDVSESDQLIHTALDNGMNYFDTAPLYGHGLAEERLGRILSNVTKPFVLQTKVGRVLNWVEKADPVPWFPDADPHIQPVFDYSADGIKRSLDESLKRLGVDHIDIALMHDAENHITEAINIAYPVLADLKRQGIIKAIGIGINFCDVAIEIMKNVDLDIVLLAGRYTLLDQSAQNKLLPYALERRVDITIGGVFNSGVLADPKPGATFEYLPASDEIIKKAQEIGAFLKNLGIPLTAAALQFPLRHPAVTSVLTGSRNSKELLANAADFDLELPEDIWNQLENAGLIEKMSL</sequence>
<name>A0A094QDT8_9ZZZZ</name>
<dbReference type="InterPro" id="IPR020471">
    <property type="entry name" value="AKR"/>
</dbReference>
<gene>
    <name evidence="2" type="ORF">GM51_1490</name>
</gene>
<evidence type="ECO:0000313" key="2">
    <source>
        <dbReference type="EMBL" id="KGA21587.1"/>
    </source>
</evidence>
<dbReference type="GO" id="GO:0016491">
    <property type="term" value="F:oxidoreductase activity"/>
    <property type="evidence" value="ECO:0007669"/>
    <property type="project" value="InterPro"/>
</dbReference>
<proteinExistence type="predicted"/>
<dbReference type="InterPro" id="IPR036812">
    <property type="entry name" value="NAD(P)_OxRdtase_dom_sf"/>
</dbReference>
<dbReference type="Pfam" id="PF00248">
    <property type="entry name" value="Aldo_ket_red"/>
    <property type="match status" value="1"/>
</dbReference>
<protein>
    <recommendedName>
        <fullName evidence="1">NADP-dependent oxidoreductase domain-containing protein</fullName>
    </recommendedName>
</protein>
<dbReference type="AlphaFoldDB" id="A0A094QDT8"/>